<dbReference type="AlphaFoldDB" id="A0A1U7NI05"/>
<sequence>MNSIHIIRINEIHNSKRFYHHESKNQADCDLSKKKFNGFTLAEALCGLLCSIVVFELCLLCLHCAVKLTDANEDRQIQFAILQLREETALSNYCYIDNNELVLKRGESEFRLGYKNHRIAKTPGYEIFLERIEEGEFYDEDGWIWLHIVYQNRRMQWQIIQTKEN</sequence>
<evidence type="ECO:0000313" key="1">
    <source>
        <dbReference type="EMBL" id="OLU41757.1"/>
    </source>
</evidence>
<evidence type="ECO:0000313" key="2">
    <source>
        <dbReference type="Proteomes" id="UP000186341"/>
    </source>
</evidence>
<organism evidence="1 2">
    <name type="scientific">Ileibacterium valens</name>
    <dbReference type="NCBI Taxonomy" id="1862668"/>
    <lineage>
        <taxon>Bacteria</taxon>
        <taxon>Bacillati</taxon>
        <taxon>Bacillota</taxon>
        <taxon>Erysipelotrichia</taxon>
        <taxon>Erysipelotrichales</taxon>
        <taxon>Erysipelotrichaceae</taxon>
        <taxon>Ileibacterium</taxon>
    </lineage>
</organism>
<reference evidence="1 2" key="1">
    <citation type="submission" date="2016-11" db="EMBL/GenBank/DDBJ databases">
        <title>Description of two novel members of the family Erysipelotrichaceae: Ileibacterium lipovorans gen. nov., sp. nov. and Dubosiella newyorkensis, gen. nov., sp. nov.</title>
        <authorList>
            <person name="Cox L.M."/>
            <person name="Sohn J."/>
            <person name="Tyrrell K.L."/>
            <person name="Citron D.M."/>
            <person name="Lawson P.A."/>
            <person name="Patel N.B."/>
            <person name="Iizumi T."/>
            <person name="Perez-Perez G.I."/>
            <person name="Goldstein E.J."/>
            <person name="Blaser M.J."/>
        </authorList>
    </citation>
    <scope>NUCLEOTIDE SEQUENCE [LARGE SCALE GENOMIC DNA]</scope>
    <source>
        <strain evidence="1 2">NYU-BL-A3</strain>
    </source>
</reference>
<keyword evidence="2" id="KW-1185">Reference proteome</keyword>
<dbReference type="Pfam" id="PF15980">
    <property type="entry name" value="ComGF"/>
    <property type="match status" value="1"/>
</dbReference>
<dbReference type="InterPro" id="IPR016977">
    <property type="entry name" value="ComGF"/>
</dbReference>
<gene>
    <name evidence="1" type="ORF">BO222_02670</name>
</gene>
<dbReference type="EMBL" id="MPJW01000076">
    <property type="protein sequence ID" value="OLU41757.1"/>
    <property type="molecule type" value="Genomic_DNA"/>
</dbReference>
<dbReference type="Proteomes" id="UP000186341">
    <property type="component" value="Unassembled WGS sequence"/>
</dbReference>
<comment type="caution">
    <text evidence="1">The sequence shown here is derived from an EMBL/GenBank/DDBJ whole genome shotgun (WGS) entry which is preliminary data.</text>
</comment>
<name>A0A1U7NI05_9FIRM</name>
<proteinExistence type="predicted"/>
<accession>A0A1U7NI05</accession>
<evidence type="ECO:0008006" key="3">
    <source>
        <dbReference type="Google" id="ProtNLM"/>
    </source>
</evidence>
<protein>
    <recommendedName>
        <fullName evidence="3">Prepilin-type N-terminal cleavage/methylation domain-containing protein</fullName>
    </recommendedName>
</protein>